<name>A0A4U5LWK4_STECR</name>
<comment type="caution">
    <text evidence="1">The sequence shown here is derived from an EMBL/GenBank/DDBJ whole genome shotgun (WGS) entry which is preliminary data.</text>
</comment>
<evidence type="ECO:0000313" key="2">
    <source>
        <dbReference type="Proteomes" id="UP000298663"/>
    </source>
</evidence>
<accession>A0A4U5LWK4</accession>
<dbReference type="AlphaFoldDB" id="A0A4U5LWK4"/>
<reference evidence="1 2" key="1">
    <citation type="journal article" date="2015" name="Genome Biol.">
        <title>Comparative genomics of Steinernema reveals deeply conserved gene regulatory networks.</title>
        <authorList>
            <person name="Dillman A.R."/>
            <person name="Macchietto M."/>
            <person name="Porter C.F."/>
            <person name="Rogers A."/>
            <person name="Williams B."/>
            <person name="Antoshechkin I."/>
            <person name="Lee M.M."/>
            <person name="Goodwin Z."/>
            <person name="Lu X."/>
            <person name="Lewis E.E."/>
            <person name="Goodrich-Blair H."/>
            <person name="Stock S.P."/>
            <person name="Adams B.J."/>
            <person name="Sternberg P.W."/>
            <person name="Mortazavi A."/>
        </authorList>
    </citation>
    <scope>NUCLEOTIDE SEQUENCE [LARGE SCALE GENOMIC DNA]</scope>
    <source>
        <strain evidence="1 2">ALL</strain>
    </source>
</reference>
<gene>
    <name evidence="1" type="ORF">L596_027808</name>
</gene>
<reference evidence="1 2" key="2">
    <citation type="journal article" date="2019" name="G3 (Bethesda)">
        <title>Hybrid Assembly of the Genome of the Entomopathogenic Nematode Steinernema carpocapsae Identifies the X-Chromosome.</title>
        <authorList>
            <person name="Serra L."/>
            <person name="Macchietto M."/>
            <person name="Macias-Munoz A."/>
            <person name="McGill C.J."/>
            <person name="Rodriguez I.M."/>
            <person name="Rodriguez B."/>
            <person name="Murad R."/>
            <person name="Mortazavi A."/>
        </authorList>
    </citation>
    <scope>NUCLEOTIDE SEQUENCE [LARGE SCALE GENOMIC DNA]</scope>
    <source>
        <strain evidence="1 2">ALL</strain>
    </source>
</reference>
<sequence>MTSGLLRPNPIKSLYSPCLQLRSSKFVPASPALSHRKRTFPTWTPLIPFPRSPNIGSPSICFFVSVWDRNPSLVIYNAK</sequence>
<evidence type="ECO:0000313" key="1">
    <source>
        <dbReference type="EMBL" id="TKR60581.1"/>
    </source>
</evidence>
<protein>
    <submittedName>
        <fullName evidence="1">Uncharacterized protein</fullName>
    </submittedName>
</protein>
<proteinExistence type="predicted"/>
<keyword evidence="2" id="KW-1185">Reference proteome</keyword>
<dbReference type="Proteomes" id="UP000298663">
    <property type="component" value="Unassembled WGS sequence"/>
</dbReference>
<organism evidence="1 2">
    <name type="scientific">Steinernema carpocapsae</name>
    <name type="common">Entomopathogenic nematode</name>
    <dbReference type="NCBI Taxonomy" id="34508"/>
    <lineage>
        <taxon>Eukaryota</taxon>
        <taxon>Metazoa</taxon>
        <taxon>Ecdysozoa</taxon>
        <taxon>Nematoda</taxon>
        <taxon>Chromadorea</taxon>
        <taxon>Rhabditida</taxon>
        <taxon>Tylenchina</taxon>
        <taxon>Panagrolaimomorpha</taxon>
        <taxon>Strongyloidoidea</taxon>
        <taxon>Steinernematidae</taxon>
        <taxon>Steinernema</taxon>
    </lineage>
</organism>
<dbReference type="EMBL" id="AZBU02000011">
    <property type="protein sequence ID" value="TKR60581.1"/>
    <property type="molecule type" value="Genomic_DNA"/>
</dbReference>